<dbReference type="PANTHER" id="PTHR43434:SF3">
    <property type="entry name" value="GMP_IMP NUCLEOTIDASE YRFG"/>
    <property type="match status" value="1"/>
</dbReference>
<protein>
    <recommendedName>
        <fullName evidence="3">Hydrolase</fullName>
    </recommendedName>
</protein>
<dbReference type="InterPro" id="IPR050155">
    <property type="entry name" value="HAD-like_hydrolase_sf"/>
</dbReference>
<dbReference type="GO" id="GO:0005829">
    <property type="term" value="C:cytosol"/>
    <property type="evidence" value="ECO:0007669"/>
    <property type="project" value="TreeGrafter"/>
</dbReference>
<evidence type="ECO:0000313" key="1">
    <source>
        <dbReference type="EMBL" id="CAG35012.1"/>
    </source>
</evidence>
<gene>
    <name evidence="1" type="ordered locus">DP0283</name>
</gene>
<dbReference type="Proteomes" id="UP000000602">
    <property type="component" value="Chromosome"/>
</dbReference>
<dbReference type="GO" id="GO:0008967">
    <property type="term" value="F:phosphoglycolate phosphatase activity"/>
    <property type="evidence" value="ECO:0007669"/>
    <property type="project" value="TreeGrafter"/>
</dbReference>
<dbReference type="SFLD" id="SFLDG01129">
    <property type="entry name" value="C1.5:_HAD__Beta-PGM__Phosphata"/>
    <property type="match status" value="1"/>
</dbReference>
<name>Q6ARL3_DESPS</name>
<dbReference type="NCBIfam" id="TIGR01509">
    <property type="entry name" value="HAD-SF-IA-v3"/>
    <property type="match status" value="1"/>
</dbReference>
<dbReference type="RefSeq" id="WP_011187528.1">
    <property type="nucleotide sequence ID" value="NC_006138.1"/>
</dbReference>
<evidence type="ECO:0000313" key="2">
    <source>
        <dbReference type="Proteomes" id="UP000000602"/>
    </source>
</evidence>
<evidence type="ECO:0008006" key="3">
    <source>
        <dbReference type="Google" id="ProtNLM"/>
    </source>
</evidence>
<dbReference type="STRING" id="177439.DP0283"/>
<sequence length="225" mass="25916">MNRQIHPNFSWEDIETVLLDMDGTLLDKYFDDAFWCNHVPKRYGEKNGISYEQAHEHLFKYYRAATGSLAWTDMDHWARTFGLDIFALKHELSHLIGELPDALDFLQALRTMGKKIILVTNCHPKALALKFSLTAIEDYFDEMTCAIELQSSKEEDIFWLRLAEKHSFKKASTLFIDDNHRVLQVAENFGLHHLVAIAKPSSQEDCCYSKTFPSVASLAELIAKE</sequence>
<dbReference type="InterPro" id="IPR023214">
    <property type="entry name" value="HAD_sf"/>
</dbReference>
<dbReference type="AlphaFoldDB" id="Q6ARL3"/>
<organism evidence="1 2">
    <name type="scientific">Desulfotalea psychrophila (strain LSv54 / DSM 12343)</name>
    <dbReference type="NCBI Taxonomy" id="177439"/>
    <lineage>
        <taxon>Bacteria</taxon>
        <taxon>Pseudomonadati</taxon>
        <taxon>Thermodesulfobacteriota</taxon>
        <taxon>Desulfobulbia</taxon>
        <taxon>Desulfobulbales</taxon>
        <taxon>Desulfocapsaceae</taxon>
        <taxon>Desulfotalea</taxon>
    </lineage>
</organism>
<dbReference type="CDD" id="cd01427">
    <property type="entry name" value="HAD_like"/>
    <property type="match status" value="1"/>
</dbReference>
<dbReference type="SFLD" id="SFLDS00003">
    <property type="entry name" value="Haloacid_Dehalogenase"/>
    <property type="match status" value="1"/>
</dbReference>
<keyword evidence="2" id="KW-1185">Reference proteome</keyword>
<reference evidence="2" key="1">
    <citation type="journal article" date="2004" name="Environ. Microbiol.">
        <title>The genome of Desulfotalea psychrophila, a sulfate-reducing bacterium from permanently cold Arctic sediments.</title>
        <authorList>
            <person name="Rabus R."/>
            <person name="Ruepp A."/>
            <person name="Frickey T."/>
            <person name="Rattei T."/>
            <person name="Fartmann B."/>
            <person name="Stark M."/>
            <person name="Bauer M."/>
            <person name="Zibat A."/>
            <person name="Lombardot T."/>
            <person name="Becker I."/>
            <person name="Amann J."/>
            <person name="Gellner K."/>
            <person name="Teeling H."/>
            <person name="Leuschner W.D."/>
            <person name="Gloeckner F.-O."/>
            <person name="Lupas A.N."/>
            <person name="Amann R."/>
            <person name="Klenk H.-P."/>
        </authorList>
    </citation>
    <scope>NUCLEOTIDE SEQUENCE [LARGE SCALE GENOMIC DNA]</scope>
    <source>
        <strain evidence="2">DSM 12343 / LSv54</strain>
    </source>
</reference>
<dbReference type="InterPro" id="IPR036412">
    <property type="entry name" value="HAD-like_sf"/>
</dbReference>
<dbReference type="InterPro" id="IPR006439">
    <property type="entry name" value="HAD-SF_hydro_IA"/>
</dbReference>
<dbReference type="eggNOG" id="COG0546">
    <property type="taxonomic scope" value="Bacteria"/>
</dbReference>
<dbReference type="KEGG" id="dps:DP0283"/>
<proteinExistence type="predicted"/>
<dbReference type="OrthoDB" id="9773910at2"/>
<dbReference type="Gene3D" id="3.40.50.1000">
    <property type="entry name" value="HAD superfamily/HAD-like"/>
    <property type="match status" value="1"/>
</dbReference>
<dbReference type="GO" id="GO:0006281">
    <property type="term" value="P:DNA repair"/>
    <property type="evidence" value="ECO:0007669"/>
    <property type="project" value="TreeGrafter"/>
</dbReference>
<dbReference type="EMBL" id="CR522870">
    <property type="protein sequence ID" value="CAG35012.1"/>
    <property type="molecule type" value="Genomic_DNA"/>
</dbReference>
<accession>Q6ARL3</accession>
<dbReference type="HOGENOM" id="CLU_106706_0_0_7"/>
<dbReference type="SUPFAM" id="SSF56784">
    <property type="entry name" value="HAD-like"/>
    <property type="match status" value="1"/>
</dbReference>
<dbReference type="Pfam" id="PF00702">
    <property type="entry name" value="Hydrolase"/>
    <property type="match status" value="1"/>
</dbReference>
<dbReference type="PANTHER" id="PTHR43434">
    <property type="entry name" value="PHOSPHOGLYCOLATE PHOSPHATASE"/>
    <property type="match status" value="1"/>
</dbReference>